<dbReference type="EMBL" id="CVTF01000102">
    <property type="protein sequence ID" value="CRY99847.1"/>
    <property type="molecule type" value="Genomic_DNA"/>
</dbReference>
<dbReference type="Proteomes" id="UP000182715">
    <property type="component" value="Unassembled WGS sequence"/>
</dbReference>
<reference evidence="1 2" key="1">
    <citation type="submission" date="2014-11" db="EMBL/GenBank/DDBJ databases">
        <authorList>
            <person name="Diene M.Seydina."/>
        </authorList>
    </citation>
    <scope>NUCLEOTIDE SEQUENCE [LARGE SCALE GENOMIC DNA]</scope>
    <source>
        <strain evidence="1 2">Neisseria meningitidis CHUV</strain>
    </source>
</reference>
<organism evidence="1 2">
    <name type="scientific">Neisseria meningitidis serogroup B</name>
    <dbReference type="NCBI Taxonomy" id="491"/>
    <lineage>
        <taxon>Bacteria</taxon>
        <taxon>Pseudomonadati</taxon>
        <taxon>Pseudomonadota</taxon>
        <taxon>Betaproteobacteria</taxon>
        <taxon>Neisseriales</taxon>
        <taxon>Neisseriaceae</taxon>
        <taxon>Neisseria</taxon>
    </lineage>
</organism>
<dbReference type="AlphaFoldDB" id="A0A0H5QCZ2"/>
<proteinExistence type="predicted"/>
<name>A0A0H5QCZ2_NEIMI</name>
<evidence type="ECO:0000313" key="2">
    <source>
        <dbReference type="Proteomes" id="UP000182715"/>
    </source>
</evidence>
<accession>A0A0H5QCZ2</accession>
<protein>
    <submittedName>
        <fullName evidence="1">Uncharacterized protein</fullName>
    </submittedName>
</protein>
<sequence length="42" mass="4650">MEGIGEYALFLLIIVCILNRKFVMPTAFAYNARIPNSATSTV</sequence>
<evidence type="ECO:0000313" key="1">
    <source>
        <dbReference type="EMBL" id="CRY99847.1"/>
    </source>
</evidence>